<keyword evidence="1" id="KW-0479">Metal-binding</keyword>
<reference evidence="4 5" key="1">
    <citation type="submission" date="2024-05" db="EMBL/GenBank/DDBJ databases">
        <title>Genome sequencing and assembly of Indian major carp, Cirrhinus mrigala (Hamilton, 1822).</title>
        <authorList>
            <person name="Mohindra V."/>
            <person name="Chowdhury L.M."/>
            <person name="Lal K."/>
            <person name="Jena J.K."/>
        </authorList>
    </citation>
    <scope>NUCLEOTIDE SEQUENCE [LARGE SCALE GENOMIC DNA]</scope>
    <source>
        <strain evidence="4">CM1030</strain>
        <tissue evidence="4">Blood</tissue>
    </source>
</reference>
<evidence type="ECO:0000256" key="1">
    <source>
        <dbReference type="PROSITE-ProRule" id="PRU00047"/>
    </source>
</evidence>
<comment type="caution">
    <text evidence="4">The sequence shown here is derived from an EMBL/GenBank/DDBJ whole genome shotgun (WGS) entry which is preliminary data.</text>
</comment>
<dbReference type="GO" id="GO:0008270">
    <property type="term" value="F:zinc ion binding"/>
    <property type="evidence" value="ECO:0007669"/>
    <property type="project" value="UniProtKB-KW"/>
</dbReference>
<feature type="compositionally biased region" description="Low complexity" evidence="2">
    <location>
        <begin position="39"/>
        <end position="51"/>
    </location>
</feature>
<accession>A0ABD0MT47</accession>
<dbReference type="InterPro" id="IPR001878">
    <property type="entry name" value="Znf_CCHC"/>
</dbReference>
<gene>
    <name evidence="4" type="ORF">M9458_051488</name>
</gene>
<keyword evidence="1" id="KW-0862">Zinc</keyword>
<dbReference type="EMBL" id="JAMKFB020000128">
    <property type="protein sequence ID" value="KAL0153203.1"/>
    <property type="molecule type" value="Genomic_DNA"/>
</dbReference>
<evidence type="ECO:0000313" key="4">
    <source>
        <dbReference type="EMBL" id="KAL0153203.1"/>
    </source>
</evidence>
<evidence type="ECO:0000259" key="3">
    <source>
        <dbReference type="PROSITE" id="PS50158"/>
    </source>
</evidence>
<dbReference type="Proteomes" id="UP001529510">
    <property type="component" value="Unassembled WGS sequence"/>
</dbReference>
<name>A0ABD0MT47_CIRMR</name>
<dbReference type="AlphaFoldDB" id="A0ABD0MT47"/>
<evidence type="ECO:0000313" key="5">
    <source>
        <dbReference type="Proteomes" id="UP001529510"/>
    </source>
</evidence>
<sequence length="255" mass="27734">MRCFVCGDFGHVRQTCPNRDRPAGLPAAPVADAENSERAAGADVASAAGVSEPRVGEPFSAPGELPERLVLVASKDSLVEAAEEAAGPSHFTAVPLAETSLEQVCLQPVPETDSLCLGKQTQPDKTESDTTIDDSFNQSQDDFSSQELVDLKLQMDDSDKECEEDAALLENDTMDSEPASGGMTKLYSVQQINNFLDVTKGLRKPEIESYFPDLKVFLLSGTMAMRKASFDELDKPKRYRLKKLLSNVRSSLNVQ</sequence>
<proteinExistence type="predicted"/>
<organism evidence="4 5">
    <name type="scientific">Cirrhinus mrigala</name>
    <name type="common">Mrigala</name>
    <dbReference type="NCBI Taxonomy" id="683832"/>
    <lineage>
        <taxon>Eukaryota</taxon>
        <taxon>Metazoa</taxon>
        <taxon>Chordata</taxon>
        <taxon>Craniata</taxon>
        <taxon>Vertebrata</taxon>
        <taxon>Euteleostomi</taxon>
        <taxon>Actinopterygii</taxon>
        <taxon>Neopterygii</taxon>
        <taxon>Teleostei</taxon>
        <taxon>Ostariophysi</taxon>
        <taxon>Cypriniformes</taxon>
        <taxon>Cyprinidae</taxon>
        <taxon>Labeoninae</taxon>
        <taxon>Labeonini</taxon>
        <taxon>Cirrhinus</taxon>
    </lineage>
</organism>
<keyword evidence="1" id="KW-0863">Zinc-finger</keyword>
<keyword evidence="5" id="KW-1185">Reference proteome</keyword>
<feature type="region of interest" description="Disordered" evidence="2">
    <location>
        <begin position="114"/>
        <end position="139"/>
    </location>
</feature>
<protein>
    <recommendedName>
        <fullName evidence="3">CCHC-type domain-containing protein</fullName>
    </recommendedName>
</protein>
<feature type="region of interest" description="Disordered" evidence="2">
    <location>
        <begin position="19"/>
        <end position="62"/>
    </location>
</feature>
<evidence type="ECO:0000256" key="2">
    <source>
        <dbReference type="SAM" id="MobiDB-lite"/>
    </source>
</evidence>
<dbReference type="SUPFAM" id="SSF57756">
    <property type="entry name" value="Retrovirus zinc finger-like domains"/>
    <property type="match status" value="1"/>
</dbReference>
<feature type="non-terminal residue" evidence="4">
    <location>
        <position position="255"/>
    </location>
</feature>
<dbReference type="InterPro" id="IPR036875">
    <property type="entry name" value="Znf_CCHC_sf"/>
</dbReference>
<feature type="domain" description="CCHC-type" evidence="3">
    <location>
        <begin position="2"/>
        <end position="18"/>
    </location>
</feature>
<dbReference type="PROSITE" id="PS50158">
    <property type="entry name" value="ZF_CCHC"/>
    <property type="match status" value="1"/>
</dbReference>